<dbReference type="InterPro" id="IPR005175">
    <property type="entry name" value="PPC_dom"/>
</dbReference>
<dbReference type="PANTHER" id="PTHR34988">
    <property type="entry name" value="PROTEIN, PUTATIVE-RELATED"/>
    <property type="match status" value="1"/>
</dbReference>
<evidence type="ECO:0000313" key="2">
    <source>
        <dbReference type="EMBL" id="PTX50761.1"/>
    </source>
</evidence>
<feature type="domain" description="PPC" evidence="1">
    <location>
        <begin position="7"/>
        <end position="138"/>
    </location>
</feature>
<protein>
    <recommendedName>
        <fullName evidence="1">PPC domain-containing protein</fullName>
    </recommendedName>
</protein>
<organism evidence="2 3">
    <name type="scientific">Allosediminivita pacifica</name>
    <dbReference type="NCBI Taxonomy" id="1267769"/>
    <lineage>
        <taxon>Bacteria</taxon>
        <taxon>Pseudomonadati</taxon>
        <taxon>Pseudomonadota</taxon>
        <taxon>Alphaproteobacteria</taxon>
        <taxon>Rhodobacterales</taxon>
        <taxon>Paracoccaceae</taxon>
        <taxon>Allosediminivita</taxon>
    </lineage>
</organism>
<dbReference type="CDD" id="cd11378">
    <property type="entry name" value="DUF296"/>
    <property type="match status" value="1"/>
</dbReference>
<reference evidence="2 3" key="1">
    <citation type="submission" date="2018-04" db="EMBL/GenBank/DDBJ databases">
        <title>Genomic Encyclopedia of Archaeal and Bacterial Type Strains, Phase II (KMG-II): from individual species to whole genera.</title>
        <authorList>
            <person name="Goeker M."/>
        </authorList>
    </citation>
    <scope>NUCLEOTIDE SEQUENCE [LARGE SCALE GENOMIC DNA]</scope>
    <source>
        <strain evidence="2 3">DSM 29329</strain>
    </source>
</reference>
<dbReference type="AlphaFoldDB" id="A0A2T6B3X7"/>
<dbReference type="Gene3D" id="3.30.1330.80">
    <property type="entry name" value="Hypothetical protein, similar to alpha- acetolactate decarboxylase, domain 2"/>
    <property type="match status" value="1"/>
</dbReference>
<dbReference type="RefSeq" id="WP_107974967.1">
    <property type="nucleotide sequence ID" value="NZ_BMEZ01000004.1"/>
</dbReference>
<comment type="caution">
    <text evidence="2">The sequence shown here is derived from an EMBL/GenBank/DDBJ whole genome shotgun (WGS) entry which is preliminary data.</text>
</comment>
<proteinExistence type="predicted"/>
<dbReference type="PROSITE" id="PS51742">
    <property type="entry name" value="PPC"/>
    <property type="match status" value="1"/>
</dbReference>
<evidence type="ECO:0000313" key="3">
    <source>
        <dbReference type="Proteomes" id="UP000244069"/>
    </source>
</evidence>
<keyword evidence="3" id="KW-1185">Reference proteome</keyword>
<dbReference type="SUPFAM" id="SSF117856">
    <property type="entry name" value="AF0104/ALDC/Ptd012-like"/>
    <property type="match status" value="1"/>
</dbReference>
<sequence>MALRWACSATEHLVVRLEPGADLRLALEEVFEGTGATAGFVVACVGSLTSAALRMAGEDGGTSVPGPLEIVSLSGTFGPDGPHLHMAVSDAQGARRGGHLLAGCVVRTTAEVVLGLTGAVVFHRKRDLKTGYAELAPEKAGTGGA</sequence>
<dbReference type="OrthoDB" id="552202at2"/>
<evidence type="ECO:0000259" key="1">
    <source>
        <dbReference type="PROSITE" id="PS51742"/>
    </source>
</evidence>
<accession>A0A2T6B3X7</accession>
<dbReference type="PANTHER" id="PTHR34988:SF1">
    <property type="entry name" value="DNA-BINDING PROTEIN"/>
    <property type="match status" value="1"/>
</dbReference>
<dbReference type="EMBL" id="QBKN01000004">
    <property type="protein sequence ID" value="PTX50761.1"/>
    <property type="molecule type" value="Genomic_DNA"/>
</dbReference>
<name>A0A2T6B3X7_9RHOB</name>
<gene>
    <name evidence="2" type="ORF">C8N44_104117</name>
</gene>
<dbReference type="Proteomes" id="UP000244069">
    <property type="component" value="Unassembled WGS sequence"/>
</dbReference>
<dbReference type="Pfam" id="PF03479">
    <property type="entry name" value="PCC"/>
    <property type="match status" value="1"/>
</dbReference>